<keyword evidence="2" id="KW-1185">Reference proteome</keyword>
<evidence type="ECO:0000313" key="1">
    <source>
        <dbReference type="EMBL" id="MEF2965633.1"/>
    </source>
</evidence>
<reference evidence="1 2" key="1">
    <citation type="submission" date="2024-02" db="EMBL/GenBank/DDBJ databases">
        <title>A nitrogen-fixing paenibacillus bacterium.</title>
        <authorList>
            <person name="Zhang W.L."/>
            <person name="Chen S.F."/>
        </authorList>
    </citation>
    <scope>NUCLEOTIDE SEQUENCE [LARGE SCALE GENOMIC DNA]</scope>
    <source>
        <strain evidence="1 2">M1</strain>
    </source>
</reference>
<sequence>MQKILPYAEPIVKGYQNIAFPLSVSLLNENFMPWFYSNFIQIRCRTDGFPNRELRLNFYGHTNYYKYPNLEVNTISKDLYSILSNSVIEFVIQCIDLGFYVKTNWDEYYIPERFYYLKEHFDHDVLVYGYDRTEKVFYTQGYNKYGQYGVYKAPFDVFEQGYAAGGQHTVCFRNKKNWSAPFNLDNVKSLLRQYLNAEDTSQIQNDYENNDRQYTYGMGVYHFIDNYLENLLPRRLAFDRRVLYSLWEHKACMVSRLKYMSELGYTEDEQSFQYEEIEKKTRTLLNMFLKAGLLAGTNLSEAKRLIKNVRVGIQYISEFEQHFFEKLLASLSSQNSQASYVNKRLHR</sequence>
<dbReference type="Proteomes" id="UP001306950">
    <property type="component" value="Unassembled WGS sequence"/>
</dbReference>
<accession>A0ABU7VPI1</accession>
<evidence type="ECO:0008006" key="3">
    <source>
        <dbReference type="Google" id="ProtNLM"/>
    </source>
</evidence>
<comment type="caution">
    <text evidence="1">The sequence shown here is derived from an EMBL/GenBank/DDBJ whole genome shotgun (WGS) entry which is preliminary data.</text>
</comment>
<protein>
    <recommendedName>
        <fullName evidence="3">Butirosin biosynthesis protein H N-terminal domain-containing protein</fullName>
    </recommendedName>
</protein>
<dbReference type="RefSeq" id="WP_331845866.1">
    <property type="nucleotide sequence ID" value="NZ_JAZHPZ010000003.1"/>
</dbReference>
<gene>
    <name evidence="1" type="ORF">V3851_07305</name>
</gene>
<evidence type="ECO:0000313" key="2">
    <source>
        <dbReference type="Proteomes" id="UP001306950"/>
    </source>
</evidence>
<proteinExistence type="predicted"/>
<name>A0ABU7VPI1_9BACL</name>
<organism evidence="1 2">
    <name type="scientific">Paenibacillus haidiansis</name>
    <dbReference type="NCBI Taxonomy" id="1574488"/>
    <lineage>
        <taxon>Bacteria</taxon>
        <taxon>Bacillati</taxon>
        <taxon>Bacillota</taxon>
        <taxon>Bacilli</taxon>
        <taxon>Bacillales</taxon>
        <taxon>Paenibacillaceae</taxon>
        <taxon>Paenibacillus</taxon>
    </lineage>
</organism>
<dbReference type="EMBL" id="JAZHPZ010000003">
    <property type="protein sequence ID" value="MEF2965633.1"/>
    <property type="molecule type" value="Genomic_DNA"/>
</dbReference>